<dbReference type="GO" id="GO:0003677">
    <property type="term" value="F:DNA binding"/>
    <property type="evidence" value="ECO:0007669"/>
    <property type="project" value="UniProtKB-KW"/>
</dbReference>
<dbReference type="HOGENOM" id="CLU_075053_3_7_7"/>
<dbReference type="SMART" id="SM00419">
    <property type="entry name" value="HTH_CRP"/>
    <property type="match status" value="1"/>
</dbReference>
<dbReference type="KEGG" id="dvm:DvMF_2234"/>
<reference evidence="7" key="1">
    <citation type="submission" date="2008-10" db="EMBL/GenBank/DDBJ databases">
        <title>Complete sequence of Desulfovibrio vulgaris str. 'Miyazaki F'.</title>
        <authorList>
            <person name="Lucas S."/>
            <person name="Copeland A."/>
            <person name="Lapidus A."/>
            <person name="Glavina del Rio T."/>
            <person name="Dalin E."/>
            <person name="Tice H."/>
            <person name="Bruce D."/>
            <person name="Goodwin L."/>
            <person name="Pitluck S."/>
            <person name="Sims D."/>
            <person name="Brettin T."/>
            <person name="Detter J.C."/>
            <person name="Han C."/>
            <person name="Larimer F."/>
            <person name="Land M."/>
            <person name="Hauser L."/>
            <person name="Kyrpides N."/>
            <person name="Mikhailova N."/>
            <person name="Hazen T.C."/>
            <person name="Richardson P."/>
        </authorList>
    </citation>
    <scope>NUCLEOTIDE SEQUENCE</scope>
    <source>
        <strain evidence="7">Miyazaki F</strain>
    </source>
</reference>
<accession>B8DQQ8</accession>
<dbReference type="CDD" id="cd00092">
    <property type="entry name" value="HTH_CRP"/>
    <property type="match status" value="1"/>
</dbReference>
<evidence type="ECO:0000256" key="2">
    <source>
        <dbReference type="ARBA" id="ARBA00023125"/>
    </source>
</evidence>
<gene>
    <name evidence="7" type="ordered locus">DvMF_2234</name>
</gene>
<keyword evidence="1" id="KW-0805">Transcription regulation</keyword>
<evidence type="ECO:0000256" key="3">
    <source>
        <dbReference type="ARBA" id="ARBA00023163"/>
    </source>
</evidence>
<organism evidence="7">
    <name type="scientific">Nitratidesulfovibrio vulgaris (strain DSM 19637 / Miyazaki F)</name>
    <name type="common">Desulfovibrio vulgaris</name>
    <dbReference type="NCBI Taxonomy" id="883"/>
    <lineage>
        <taxon>Bacteria</taxon>
        <taxon>Pseudomonadati</taxon>
        <taxon>Thermodesulfobacteriota</taxon>
        <taxon>Desulfovibrionia</taxon>
        <taxon>Desulfovibrionales</taxon>
        <taxon>Desulfovibrionaceae</taxon>
        <taxon>Nitratidesulfovibrio</taxon>
    </lineage>
</organism>
<feature type="region of interest" description="Disordered" evidence="4">
    <location>
        <begin position="199"/>
        <end position="221"/>
    </location>
</feature>
<dbReference type="InterPro" id="IPR000595">
    <property type="entry name" value="cNMP-bd_dom"/>
</dbReference>
<dbReference type="AlphaFoldDB" id="B8DQQ8"/>
<dbReference type="SMART" id="SM00100">
    <property type="entry name" value="cNMP"/>
    <property type="match status" value="1"/>
</dbReference>
<dbReference type="SUPFAM" id="SSF51206">
    <property type="entry name" value="cAMP-binding domain-like"/>
    <property type="match status" value="1"/>
</dbReference>
<proteinExistence type="predicted"/>
<dbReference type="GO" id="GO:0005829">
    <property type="term" value="C:cytosol"/>
    <property type="evidence" value="ECO:0007669"/>
    <property type="project" value="TreeGrafter"/>
</dbReference>
<dbReference type="PROSITE" id="PS51063">
    <property type="entry name" value="HTH_CRP_2"/>
    <property type="match status" value="1"/>
</dbReference>
<dbReference type="CDD" id="cd00038">
    <property type="entry name" value="CAP_ED"/>
    <property type="match status" value="1"/>
</dbReference>
<dbReference type="PANTHER" id="PTHR24567:SF74">
    <property type="entry name" value="HTH-TYPE TRANSCRIPTIONAL REGULATOR ARCR"/>
    <property type="match status" value="1"/>
</dbReference>
<dbReference type="InterPro" id="IPR036390">
    <property type="entry name" value="WH_DNA-bd_sf"/>
</dbReference>
<keyword evidence="3" id="KW-0804">Transcription</keyword>
<dbReference type="STRING" id="883.DvMF_2234"/>
<dbReference type="EMBL" id="CP001197">
    <property type="protein sequence ID" value="ACL09177.1"/>
    <property type="molecule type" value="Genomic_DNA"/>
</dbReference>
<feature type="domain" description="HTH crp-type" evidence="6">
    <location>
        <begin position="196"/>
        <end position="272"/>
    </location>
</feature>
<dbReference type="PROSITE" id="PS50042">
    <property type="entry name" value="CNMP_BINDING_3"/>
    <property type="match status" value="1"/>
</dbReference>
<evidence type="ECO:0000256" key="4">
    <source>
        <dbReference type="SAM" id="MobiDB-lite"/>
    </source>
</evidence>
<evidence type="ECO:0000259" key="6">
    <source>
        <dbReference type="PROSITE" id="PS51063"/>
    </source>
</evidence>
<dbReference type="SUPFAM" id="SSF46785">
    <property type="entry name" value="Winged helix' DNA-binding domain"/>
    <property type="match status" value="1"/>
</dbReference>
<dbReference type="GO" id="GO:0003700">
    <property type="term" value="F:DNA-binding transcription factor activity"/>
    <property type="evidence" value="ECO:0007669"/>
    <property type="project" value="TreeGrafter"/>
</dbReference>
<dbReference type="InterPro" id="IPR012318">
    <property type="entry name" value="HTH_CRP"/>
</dbReference>
<dbReference type="Pfam" id="PF13545">
    <property type="entry name" value="HTH_Crp_2"/>
    <property type="match status" value="1"/>
</dbReference>
<dbReference type="PANTHER" id="PTHR24567">
    <property type="entry name" value="CRP FAMILY TRANSCRIPTIONAL REGULATORY PROTEIN"/>
    <property type="match status" value="1"/>
</dbReference>
<evidence type="ECO:0000259" key="5">
    <source>
        <dbReference type="PROSITE" id="PS50042"/>
    </source>
</evidence>
<evidence type="ECO:0000313" key="7">
    <source>
        <dbReference type="EMBL" id="ACL09177.1"/>
    </source>
</evidence>
<keyword evidence="2" id="KW-0238">DNA-binding</keyword>
<dbReference type="Gene3D" id="1.10.10.10">
    <property type="entry name" value="Winged helix-like DNA-binding domain superfamily/Winged helix DNA-binding domain"/>
    <property type="match status" value="1"/>
</dbReference>
<protein>
    <submittedName>
        <fullName evidence="7">Transcriptional regulator, Crp/Fnr family</fullName>
    </submittedName>
</protein>
<evidence type="ECO:0000256" key="1">
    <source>
        <dbReference type="ARBA" id="ARBA00023015"/>
    </source>
</evidence>
<name>B8DQQ8_NITV9</name>
<dbReference type="eggNOG" id="COG0664">
    <property type="taxonomic scope" value="Bacteria"/>
</dbReference>
<sequence>MMMKLSDVDLLEALERPESAPLREMFAVRRVARGQGIFWPDEQEDLVLVVKSGRFRVYLSYGGKEFTLAFLERGDIYSSHTGAHVQALADGEMLLADTRAFRRRMTDLPEVSAIMVRVLGQMLRSTFFLIEGLVFRDSNTRLASLLLEQAERAPAPAPGDSADLDSLAEMDAEDDDPIGGGMASAPVGALPHVTAHAAATRPAHAPARRHAMPPRSVQPGSGQIIRMDLTTEQLAGMVGATRQTVSTLLNDMIRSGILERVGRGAYRVRDMDRLRELAST</sequence>
<dbReference type="InterPro" id="IPR014710">
    <property type="entry name" value="RmlC-like_jellyroll"/>
</dbReference>
<dbReference type="InterPro" id="IPR050397">
    <property type="entry name" value="Env_Response_Regulators"/>
</dbReference>
<dbReference type="InterPro" id="IPR018490">
    <property type="entry name" value="cNMP-bd_dom_sf"/>
</dbReference>
<dbReference type="Gene3D" id="2.60.120.10">
    <property type="entry name" value="Jelly Rolls"/>
    <property type="match status" value="1"/>
</dbReference>
<feature type="domain" description="Cyclic nucleotide-binding" evidence="5">
    <location>
        <begin position="10"/>
        <end position="105"/>
    </location>
</feature>
<dbReference type="InterPro" id="IPR036388">
    <property type="entry name" value="WH-like_DNA-bd_sf"/>
</dbReference>